<organism evidence="2 3">
    <name type="scientific">Falsiroseomonas oleicola</name>
    <dbReference type="NCBI Taxonomy" id="2801474"/>
    <lineage>
        <taxon>Bacteria</taxon>
        <taxon>Pseudomonadati</taxon>
        <taxon>Pseudomonadota</taxon>
        <taxon>Alphaproteobacteria</taxon>
        <taxon>Acetobacterales</taxon>
        <taxon>Roseomonadaceae</taxon>
        <taxon>Falsiroseomonas</taxon>
    </lineage>
</organism>
<comment type="caution">
    <text evidence="2">The sequence shown here is derived from an EMBL/GenBank/DDBJ whole genome shotgun (WGS) entry which is preliminary data.</text>
</comment>
<feature type="chain" id="PRO_5046425965" evidence="1">
    <location>
        <begin position="22"/>
        <end position="214"/>
    </location>
</feature>
<keyword evidence="3" id="KW-1185">Reference proteome</keyword>
<accession>A0ABS6HFT3</accession>
<gene>
    <name evidence="2" type="ORF">JJQ90_24100</name>
</gene>
<reference evidence="2 3" key="1">
    <citation type="submission" date="2021-01" db="EMBL/GenBank/DDBJ databases">
        <title>Roseomonas sp. nov, a bacterium isolated from an oil production mixture in Yumen Oilfield.</title>
        <authorList>
            <person name="Wu D."/>
        </authorList>
    </citation>
    <scope>NUCLEOTIDE SEQUENCE [LARGE SCALE GENOMIC DNA]</scope>
    <source>
        <strain evidence="2 3">ROY-5-3</strain>
    </source>
</reference>
<dbReference type="RefSeq" id="WP_216878851.1">
    <property type="nucleotide sequence ID" value="NZ_JAERQM010000010.1"/>
</dbReference>
<sequence>MRPAFMLAILMASSATAPAQAQMDVQQLVWQCGAAASDRGLTGSARDAFVQRCVDSDGRVGTESRRPPAPAARSTAWRLTAPTTVQWDLGIQARDRRSALSLGCGRAVDGDFLVMAHFGAPRGWHFRGEEAVMEIDGVRRRVQVNGADDIVTLSDDVQRNHAALSEQTLALLARGRSLRIHGLVSRGRPQTVTFDISGGAALFAAFERNCRSLR</sequence>
<name>A0ABS6HFT3_9PROT</name>
<keyword evidence="1" id="KW-0732">Signal</keyword>
<evidence type="ECO:0000313" key="3">
    <source>
        <dbReference type="Proteomes" id="UP000689967"/>
    </source>
</evidence>
<evidence type="ECO:0000256" key="1">
    <source>
        <dbReference type="SAM" id="SignalP"/>
    </source>
</evidence>
<dbReference type="Proteomes" id="UP000689967">
    <property type="component" value="Unassembled WGS sequence"/>
</dbReference>
<protein>
    <submittedName>
        <fullName evidence="2">Uncharacterized protein</fullName>
    </submittedName>
</protein>
<feature type="signal peptide" evidence="1">
    <location>
        <begin position="1"/>
        <end position="21"/>
    </location>
</feature>
<dbReference type="EMBL" id="JAERQM010000010">
    <property type="protein sequence ID" value="MBU8546823.1"/>
    <property type="molecule type" value="Genomic_DNA"/>
</dbReference>
<proteinExistence type="predicted"/>
<evidence type="ECO:0000313" key="2">
    <source>
        <dbReference type="EMBL" id="MBU8546823.1"/>
    </source>
</evidence>